<dbReference type="PRINTS" id="PR00242">
    <property type="entry name" value="DOPAMINER"/>
</dbReference>
<feature type="transmembrane region" description="Helical" evidence="11">
    <location>
        <begin position="90"/>
        <end position="111"/>
    </location>
</feature>
<evidence type="ECO:0000256" key="3">
    <source>
        <dbReference type="ARBA" id="ARBA00022692"/>
    </source>
</evidence>
<keyword evidence="7" id="KW-1015">Disulfide bond</keyword>
<dbReference type="Gene3D" id="1.20.1070.10">
    <property type="entry name" value="Rhodopsin 7-helix transmembrane proteins"/>
    <property type="match status" value="1"/>
</dbReference>
<dbReference type="Proteomes" id="UP001347796">
    <property type="component" value="Unassembled WGS sequence"/>
</dbReference>
<proteinExistence type="inferred from homology"/>
<dbReference type="CDD" id="cd15065">
    <property type="entry name" value="7tmA_Ap5-HTB1-like"/>
    <property type="match status" value="1"/>
</dbReference>
<dbReference type="PROSITE" id="PS50262">
    <property type="entry name" value="G_PROTEIN_RECEP_F1_2"/>
    <property type="match status" value="1"/>
</dbReference>
<evidence type="ECO:0000256" key="9">
    <source>
        <dbReference type="ARBA" id="ARBA00023224"/>
    </source>
</evidence>
<feature type="transmembrane region" description="Helical" evidence="11">
    <location>
        <begin position="278"/>
        <end position="296"/>
    </location>
</feature>
<dbReference type="InterPro" id="IPR017452">
    <property type="entry name" value="GPCR_Rhodpsn_7TM"/>
</dbReference>
<keyword evidence="5 10" id="KW-0297">G-protein coupled receptor</keyword>
<evidence type="ECO:0000256" key="6">
    <source>
        <dbReference type="ARBA" id="ARBA00023136"/>
    </source>
</evidence>
<evidence type="ECO:0000313" key="13">
    <source>
        <dbReference type="EMBL" id="KAK6186360.1"/>
    </source>
</evidence>
<comment type="caution">
    <text evidence="13">The sequence shown here is derived from an EMBL/GenBank/DDBJ whole genome shotgun (WGS) entry which is preliminary data.</text>
</comment>
<comment type="subcellular location">
    <subcellularLocation>
        <location evidence="1">Cell membrane</location>
        <topology evidence="1">Multi-pass membrane protein</topology>
    </subcellularLocation>
</comment>
<feature type="transmembrane region" description="Helical" evidence="11">
    <location>
        <begin position="169"/>
        <end position="192"/>
    </location>
</feature>
<dbReference type="PANTHER" id="PTHR24248">
    <property type="entry name" value="ADRENERGIC RECEPTOR-RELATED G-PROTEIN COUPLED RECEPTOR"/>
    <property type="match status" value="1"/>
</dbReference>
<evidence type="ECO:0000256" key="1">
    <source>
        <dbReference type="ARBA" id="ARBA00004651"/>
    </source>
</evidence>
<keyword evidence="2" id="KW-1003">Cell membrane</keyword>
<organism evidence="13 14">
    <name type="scientific">Patella caerulea</name>
    <name type="common">Rayed Mediterranean limpet</name>
    <dbReference type="NCBI Taxonomy" id="87958"/>
    <lineage>
        <taxon>Eukaryota</taxon>
        <taxon>Metazoa</taxon>
        <taxon>Spiralia</taxon>
        <taxon>Lophotrochozoa</taxon>
        <taxon>Mollusca</taxon>
        <taxon>Gastropoda</taxon>
        <taxon>Patellogastropoda</taxon>
        <taxon>Patelloidea</taxon>
        <taxon>Patellidae</taxon>
        <taxon>Patella</taxon>
    </lineage>
</organism>
<comment type="similarity">
    <text evidence="10">Belongs to the G-protein coupled receptor 1 family.</text>
</comment>
<dbReference type="AlphaFoldDB" id="A0AAN8QAC7"/>
<dbReference type="PRINTS" id="PR00237">
    <property type="entry name" value="GPCRRHODOPSN"/>
</dbReference>
<feature type="transmembrane region" description="Helical" evidence="11">
    <location>
        <begin position="302"/>
        <end position="324"/>
    </location>
</feature>
<keyword evidence="14" id="KW-1185">Reference proteome</keyword>
<keyword evidence="4 11" id="KW-1133">Transmembrane helix</keyword>
<evidence type="ECO:0000256" key="8">
    <source>
        <dbReference type="ARBA" id="ARBA00023170"/>
    </source>
</evidence>
<feature type="transmembrane region" description="Helical" evidence="11">
    <location>
        <begin position="216"/>
        <end position="242"/>
    </location>
</feature>
<dbReference type="FunFam" id="1.20.1070.10:FF:000260">
    <property type="entry name" value="Dopamine receptor 1"/>
    <property type="match status" value="1"/>
</dbReference>
<protein>
    <recommendedName>
        <fullName evidence="12">G-protein coupled receptors family 1 profile domain-containing protein</fullName>
    </recommendedName>
</protein>
<dbReference type="EMBL" id="JAZGQO010000006">
    <property type="protein sequence ID" value="KAK6186360.1"/>
    <property type="molecule type" value="Genomic_DNA"/>
</dbReference>
<evidence type="ECO:0000256" key="10">
    <source>
        <dbReference type="RuleBase" id="RU000688"/>
    </source>
</evidence>
<dbReference type="SMART" id="SM01381">
    <property type="entry name" value="7TM_GPCR_Srsx"/>
    <property type="match status" value="1"/>
</dbReference>
<evidence type="ECO:0000256" key="2">
    <source>
        <dbReference type="ARBA" id="ARBA00022475"/>
    </source>
</evidence>
<dbReference type="Pfam" id="PF00001">
    <property type="entry name" value="7tm_1"/>
    <property type="match status" value="1"/>
</dbReference>
<dbReference type="SUPFAM" id="SSF81321">
    <property type="entry name" value="Family A G protein-coupled receptor-like"/>
    <property type="match status" value="1"/>
</dbReference>
<dbReference type="GO" id="GO:0005886">
    <property type="term" value="C:plasma membrane"/>
    <property type="evidence" value="ECO:0007669"/>
    <property type="project" value="UniProtKB-SubCell"/>
</dbReference>
<evidence type="ECO:0000256" key="4">
    <source>
        <dbReference type="ARBA" id="ARBA00022989"/>
    </source>
</evidence>
<evidence type="ECO:0000256" key="11">
    <source>
        <dbReference type="SAM" id="Phobius"/>
    </source>
</evidence>
<gene>
    <name evidence="13" type="ORF">SNE40_008409</name>
</gene>
<keyword evidence="3 10" id="KW-0812">Transmembrane</keyword>
<keyword evidence="9 10" id="KW-0807">Transducer</keyword>
<evidence type="ECO:0000256" key="5">
    <source>
        <dbReference type="ARBA" id="ARBA00023040"/>
    </source>
</evidence>
<dbReference type="PANTHER" id="PTHR24248:SF187">
    <property type="entry name" value="OCTOPAMINE RECEPTOR BETA-2R"/>
    <property type="match status" value="1"/>
</dbReference>
<evidence type="ECO:0000256" key="7">
    <source>
        <dbReference type="ARBA" id="ARBA00023157"/>
    </source>
</evidence>
<dbReference type="GO" id="GO:0071880">
    <property type="term" value="P:adenylate cyclase-activating adrenergic receptor signaling pathway"/>
    <property type="evidence" value="ECO:0007669"/>
    <property type="project" value="TreeGrafter"/>
</dbReference>
<reference evidence="13 14" key="1">
    <citation type="submission" date="2024-01" db="EMBL/GenBank/DDBJ databases">
        <title>The genome of the rayed Mediterranean limpet Patella caerulea (Linnaeus, 1758).</title>
        <authorList>
            <person name="Anh-Thu Weber A."/>
            <person name="Halstead-Nussloch G."/>
        </authorList>
    </citation>
    <scope>NUCLEOTIDE SEQUENCE [LARGE SCALE GENOMIC DNA]</scope>
    <source>
        <strain evidence="13">AATW-2023a</strain>
        <tissue evidence="13">Whole specimen</tissue>
    </source>
</reference>
<feature type="transmembrane region" description="Helical" evidence="11">
    <location>
        <begin position="127"/>
        <end position="148"/>
    </location>
</feature>
<dbReference type="PROSITE" id="PS00237">
    <property type="entry name" value="G_PROTEIN_RECEP_F1_1"/>
    <property type="match status" value="1"/>
</dbReference>
<dbReference type="InterPro" id="IPR000276">
    <property type="entry name" value="GPCR_Rhodpsn"/>
</dbReference>
<sequence>MPSGYRAFVMSVNWTLPTYNIESHGNSDSSQQPPNITNTGAADTEVYNLPEKVVIGTVLACIIFISISGNILVCVAVFTDRKLKRNSNLFIVSLAIADLLVAVLVMTFALANDIQGTWEFGAVFCKVWISADIMCSTASILNLCAISLDRFIHIKDPLRYESYMTGRRTMCIISVVWCLSLLISFVPIHLGWHQDPGDGAGPNSNEDMCIFELNPIYAIVSSTISFYIPCIVMLSIYCRLYLYARKHVESMKRTTTTADRFNGGSDKKVSSKVSDHKAAVTLGIIMGVFLFCWLPFFTVNLIAAFCATCIAPVVFKILTWLGYVNSSLNPIIYSIFNQEFREAFRKILFPKCVLEDHTSASYSLRPPVKKINKAEYAPPLVENGANHRRSSRERLFTEKITSL</sequence>
<keyword evidence="6 11" id="KW-0472">Membrane</keyword>
<dbReference type="GO" id="GO:0004989">
    <property type="term" value="F:octopamine receptor activity"/>
    <property type="evidence" value="ECO:0007669"/>
    <property type="project" value="TreeGrafter"/>
</dbReference>
<accession>A0AAN8QAC7</accession>
<dbReference type="InterPro" id="IPR000929">
    <property type="entry name" value="Dopamine_rcpt"/>
</dbReference>
<name>A0AAN8QAC7_PATCE</name>
<keyword evidence="8 10" id="KW-0675">Receptor</keyword>
<feature type="domain" description="G-protein coupled receptors family 1 profile" evidence="12">
    <location>
        <begin position="69"/>
        <end position="333"/>
    </location>
</feature>
<feature type="transmembrane region" description="Helical" evidence="11">
    <location>
        <begin position="53"/>
        <end position="78"/>
    </location>
</feature>
<dbReference type="GO" id="GO:0043410">
    <property type="term" value="P:positive regulation of MAPK cascade"/>
    <property type="evidence" value="ECO:0007669"/>
    <property type="project" value="TreeGrafter"/>
</dbReference>
<evidence type="ECO:0000259" key="12">
    <source>
        <dbReference type="PROSITE" id="PS50262"/>
    </source>
</evidence>
<evidence type="ECO:0000313" key="14">
    <source>
        <dbReference type="Proteomes" id="UP001347796"/>
    </source>
</evidence>